<feature type="domain" description="Transposase IS4-like" evidence="1">
    <location>
        <begin position="119"/>
        <end position="286"/>
    </location>
</feature>
<dbReference type="GO" id="GO:0004803">
    <property type="term" value="F:transposase activity"/>
    <property type="evidence" value="ECO:0007669"/>
    <property type="project" value="InterPro"/>
</dbReference>
<organism evidence="2">
    <name type="scientific">mine drainage metagenome</name>
    <dbReference type="NCBI Taxonomy" id="410659"/>
    <lineage>
        <taxon>unclassified sequences</taxon>
        <taxon>metagenomes</taxon>
        <taxon>ecological metagenomes</taxon>
    </lineage>
</organism>
<dbReference type="EMBL" id="AUZY01004475">
    <property type="protein sequence ID" value="EQD63457.1"/>
    <property type="molecule type" value="Genomic_DNA"/>
</dbReference>
<protein>
    <submittedName>
        <fullName evidence="2">Transposase ISC1058</fullName>
    </submittedName>
</protein>
<dbReference type="Pfam" id="PF01609">
    <property type="entry name" value="DDE_Tnp_1"/>
    <property type="match status" value="1"/>
</dbReference>
<reference evidence="2" key="1">
    <citation type="submission" date="2013-08" db="EMBL/GenBank/DDBJ databases">
        <authorList>
            <person name="Mendez C."/>
            <person name="Richter M."/>
            <person name="Ferrer M."/>
            <person name="Sanchez J."/>
        </authorList>
    </citation>
    <scope>NUCLEOTIDE SEQUENCE</scope>
</reference>
<dbReference type="GO" id="GO:0003677">
    <property type="term" value="F:DNA binding"/>
    <property type="evidence" value="ECO:0007669"/>
    <property type="project" value="InterPro"/>
</dbReference>
<proteinExistence type="predicted"/>
<name>T1B0V1_9ZZZZ</name>
<comment type="caution">
    <text evidence="2">The sequence shown here is derived from an EMBL/GenBank/DDBJ whole genome shotgun (WGS) entry which is preliminary data.</text>
</comment>
<evidence type="ECO:0000259" key="1">
    <source>
        <dbReference type="Pfam" id="PF01609"/>
    </source>
</evidence>
<dbReference type="InterPro" id="IPR053172">
    <property type="entry name" value="Tn903_transposase"/>
</dbReference>
<sequence>MSARWGKPYRDHRDWPSYNEALVVRGEFYLDLGPFRTWKQELATMNRGKRGGQYRIPESFVRWRVIWKQLIDYRGLEGITRRMAQLGLIPTSADYTPLWHRIHGLIPAVKMPKYSDLELASDGTGLKTSNAGEYRIFRYGDPEARQRKHLVVVITADVRRKKGIGIEVHIEGTGHSEPHIKARHVRAAAPQGYRVRKFFGDGAFDTNEMFEALHETGTAPTIKIRKNAQSSGRPSPGGSRDRRREVRRYQGLGYRAWAEATEYGLRWPGTEGIFSAMKRKFGENRVPRSP</sequence>
<accession>T1B0V1</accession>
<dbReference type="InterPro" id="IPR002559">
    <property type="entry name" value="Transposase_11"/>
</dbReference>
<gene>
    <name evidence="2" type="ORF">B1B_07035</name>
</gene>
<dbReference type="PANTHER" id="PTHR34631:SF3">
    <property type="entry name" value="ISSOD12 TRANSPOSASE TNPA_ISSOD12"/>
    <property type="match status" value="1"/>
</dbReference>
<dbReference type="GO" id="GO:0006313">
    <property type="term" value="P:DNA transposition"/>
    <property type="evidence" value="ECO:0007669"/>
    <property type="project" value="InterPro"/>
</dbReference>
<evidence type="ECO:0000313" key="2">
    <source>
        <dbReference type="EMBL" id="EQD63457.1"/>
    </source>
</evidence>
<reference evidence="2" key="2">
    <citation type="journal article" date="2014" name="ISME J.">
        <title>Microbial stratification in low pH oxic and suboxic macroscopic growths along an acid mine drainage.</title>
        <authorList>
            <person name="Mendez-Garcia C."/>
            <person name="Mesa V."/>
            <person name="Sprenger R.R."/>
            <person name="Richter M."/>
            <person name="Diez M.S."/>
            <person name="Solano J."/>
            <person name="Bargiela R."/>
            <person name="Golyshina O.V."/>
            <person name="Manteca A."/>
            <person name="Ramos J.L."/>
            <person name="Gallego J.R."/>
            <person name="Llorente I."/>
            <person name="Martins Dos Santos V.A."/>
            <person name="Jensen O.N."/>
            <person name="Pelaez A.I."/>
            <person name="Sanchez J."/>
            <person name="Ferrer M."/>
        </authorList>
    </citation>
    <scope>NUCLEOTIDE SEQUENCE</scope>
</reference>
<dbReference type="AlphaFoldDB" id="T1B0V1"/>
<feature type="non-terminal residue" evidence="2">
    <location>
        <position position="290"/>
    </location>
</feature>
<dbReference type="PANTHER" id="PTHR34631">
    <property type="match status" value="1"/>
</dbReference>